<dbReference type="InterPro" id="IPR012338">
    <property type="entry name" value="Beta-lactam/transpept-like"/>
</dbReference>
<protein>
    <recommendedName>
        <fullName evidence="3">glutaminase</fullName>
        <ecNumber evidence="3">3.5.1.2</ecNumber>
    </recommendedName>
    <alternativeName>
        <fullName evidence="8">L-glutamine amidohydrolase</fullName>
    </alternativeName>
</protein>
<dbReference type="Gene3D" id="1.25.40.20">
    <property type="entry name" value="Ankyrin repeat-containing domain"/>
    <property type="match status" value="1"/>
</dbReference>
<dbReference type="FunFam" id="1.25.40.20:FF:000069">
    <property type="entry name" value="Glutaminase, isoform E"/>
    <property type="match status" value="1"/>
</dbReference>
<gene>
    <name evidence="11" type="ORF">DPMN_183460</name>
</gene>
<dbReference type="PROSITE" id="PS50088">
    <property type="entry name" value="ANK_REPEAT"/>
    <property type="match status" value="1"/>
</dbReference>
<dbReference type="Pfam" id="PF04960">
    <property type="entry name" value="Glutaminase"/>
    <property type="match status" value="1"/>
</dbReference>
<reference evidence="11" key="1">
    <citation type="journal article" date="2019" name="bioRxiv">
        <title>The Genome of the Zebra Mussel, Dreissena polymorpha: A Resource for Invasive Species Research.</title>
        <authorList>
            <person name="McCartney M.A."/>
            <person name="Auch B."/>
            <person name="Kono T."/>
            <person name="Mallez S."/>
            <person name="Zhang Y."/>
            <person name="Obille A."/>
            <person name="Becker A."/>
            <person name="Abrahante J.E."/>
            <person name="Garbe J."/>
            <person name="Badalamenti J.P."/>
            <person name="Herman A."/>
            <person name="Mangelson H."/>
            <person name="Liachko I."/>
            <person name="Sullivan S."/>
            <person name="Sone E.D."/>
            <person name="Koren S."/>
            <person name="Silverstein K.A.T."/>
            <person name="Beckman K.B."/>
            <person name="Gohl D.M."/>
        </authorList>
    </citation>
    <scope>NUCLEOTIDE SEQUENCE</scope>
    <source>
        <strain evidence="11">Duluth1</strain>
        <tissue evidence="11">Whole animal</tissue>
    </source>
</reference>
<dbReference type="PANTHER" id="PTHR12544">
    <property type="entry name" value="GLUTAMINASE"/>
    <property type="match status" value="1"/>
</dbReference>
<feature type="repeat" description="ANK" evidence="9">
    <location>
        <begin position="575"/>
        <end position="596"/>
    </location>
</feature>
<dbReference type="InterPro" id="IPR015868">
    <property type="entry name" value="Glutaminase"/>
</dbReference>
<dbReference type="Gene3D" id="1.10.238.210">
    <property type="match status" value="1"/>
</dbReference>
<evidence type="ECO:0000256" key="5">
    <source>
        <dbReference type="ARBA" id="ARBA00022801"/>
    </source>
</evidence>
<keyword evidence="5" id="KW-0378">Hydrolase</keyword>
<keyword evidence="4" id="KW-0677">Repeat</keyword>
<reference evidence="11" key="2">
    <citation type="submission" date="2020-11" db="EMBL/GenBank/DDBJ databases">
        <authorList>
            <person name="McCartney M.A."/>
            <person name="Auch B."/>
            <person name="Kono T."/>
            <person name="Mallez S."/>
            <person name="Becker A."/>
            <person name="Gohl D.M."/>
            <person name="Silverstein K.A.T."/>
            <person name="Koren S."/>
            <person name="Bechman K.B."/>
            <person name="Herman A."/>
            <person name="Abrahante J.E."/>
            <person name="Garbe J."/>
        </authorList>
    </citation>
    <scope>NUCLEOTIDE SEQUENCE</scope>
    <source>
        <strain evidence="11">Duluth1</strain>
        <tissue evidence="11">Whole animal</tissue>
    </source>
</reference>
<dbReference type="InterPro" id="IPR036770">
    <property type="entry name" value="Ankyrin_rpt-contain_sf"/>
</dbReference>
<dbReference type="SMART" id="SM00248">
    <property type="entry name" value="ANK"/>
    <property type="match status" value="2"/>
</dbReference>
<dbReference type="FunFam" id="3.40.710.10:FF:000008">
    <property type="entry name" value="Glutaminase, isoform E"/>
    <property type="match status" value="1"/>
</dbReference>
<name>A0A9D4DH46_DREPO</name>
<evidence type="ECO:0000313" key="11">
    <source>
        <dbReference type="EMBL" id="KAH3748971.1"/>
    </source>
</evidence>
<dbReference type="GO" id="GO:0006537">
    <property type="term" value="P:glutamate biosynthetic process"/>
    <property type="evidence" value="ECO:0007669"/>
    <property type="project" value="TreeGrafter"/>
</dbReference>
<evidence type="ECO:0000313" key="12">
    <source>
        <dbReference type="Proteomes" id="UP000828390"/>
    </source>
</evidence>
<sequence length="702" mass="78220">MLKVGKVTKITASLHLITNLDSSTIKLCGKHFDSTIVFSQRHLSCISSINGQWLKLPSNCAKTRTQSRGKCRQFSSQNANRCRASFGDASKFGMQGQTLFRRNTHSVFPLRENDSSGSMYLGELEDQLFDFLQEDNEMVPIAKFKKAITSTGLRESDPRLAECMRNLARYQDTRCDESSALGPMIGRDMFKQCIAPNIVLIASAFRNQLIIPDFRKFTSTIDQMYWNARDNIHGKVATYIPQLARYSPNLWGIAMCTVDGQRYSVGDVNYPFCLQSVSKPLTYAMALNDLSPEIVHEFVGQEPSGVTFNSLSLDYRNKPHNPMINAGAIAICSLLKQGVNLADRFDYVTSIFKRLTGGEYLAFNNSVFLSEKETADRNFAIGYYMREKKCFPEGTNLMEVLDFYFQLCSLEVTCESGSVIAAALANGGVCPITGDKIFSASSVRDTLSLMLSCGLYDYSGEFAFKVGLPAKSGVSGVILIVVPNKMGFCVWSPALDVWGNSVRGVQFAKDLVAKFNFHHYDNLRFTPKKIDPCVKQIESRATDIVGLLFSAYNNDVSALKRYALGDLNMEQADYDGRTALHIGAAEGHEAVIKFLIHKCKCNPKVTDRWGFTPYDDAVRFGHMRVAHILKEAMDNFNPDEKIDRRLQAIDSVTYSEIAFQNNRGTGNISGAAATDEGVVYNIDNPYPELAKAKDDENSPKKL</sequence>
<comment type="similarity">
    <text evidence="1">Belongs to the glutaminase family.</text>
</comment>
<feature type="domain" description="Glutaminase EF-hand" evidence="10">
    <location>
        <begin position="125"/>
        <end position="212"/>
    </location>
</feature>
<evidence type="ECO:0000259" key="10">
    <source>
        <dbReference type="Pfam" id="PF17959"/>
    </source>
</evidence>
<organism evidence="11 12">
    <name type="scientific">Dreissena polymorpha</name>
    <name type="common">Zebra mussel</name>
    <name type="synonym">Mytilus polymorpha</name>
    <dbReference type="NCBI Taxonomy" id="45954"/>
    <lineage>
        <taxon>Eukaryota</taxon>
        <taxon>Metazoa</taxon>
        <taxon>Spiralia</taxon>
        <taxon>Lophotrochozoa</taxon>
        <taxon>Mollusca</taxon>
        <taxon>Bivalvia</taxon>
        <taxon>Autobranchia</taxon>
        <taxon>Heteroconchia</taxon>
        <taxon>Euheterodonta</taxon>
        <taxon>Imparidentia</taxon>
        <taxon>Neoheterodontei</taxon>
        <taxon>Myida</taxon>
        <taxon>Dreissenoidea</taxon>
        <taxon>Dreissenidae</taxon>
        <taxon>Dreissena</taxon>
    </lineage>
</organism>
<dbReference type="Pfam" id="PF17959">
    <property type="entry name" value="EF-hand_14"/>
    <property type="match status" value="1"/>
</dbReference>
<dbReference type="HAMAP" id="MF_00313">
    <property type="entry name" value="Glutaminase"/>
    <property type="match status" value="1"/>
</dbReference>
<evidence type="ECO:0000256" key="8">
    <source>
        <dbReference type="ARBA" id="ARBA00077251"/>
    </source>
</evidence>
<dbReference type="AlphaFoldDB" id="A0A9D4DH46"/>
<dbReference type="GO" id="GO:0004359">
    <property type="term" value="F:glutaminase activity"/>
    <property type="evidence" value="ECO:0007669"/>
    <property type="project" value="UniProtKB-EC"/>
</dbReference>
<dbReference type="SUPFAM" id="SSF56601">
    <property type="entry name" value="beta-lactamase/transpeptidase-like"/>
    <property type="match status" value="1"/>
</dbReference>
<dbReference type="Proteomes" id="UP000828390">
    <property type="component" value="Unassembled WGS sequence"/>
</dbReference>
<comment type="catalytic activity">
    <reaction evidence="7">
        <text>L-glutamine + H2O = L-glutamate + NH4(+)</text>
        <dbReference type="Rhea" id="RHEA:15889"/>
        <dbReference type="ChEBI" id="CHEBI:15377"/>
        <dbReference type="ChEBI" id="CHEBI:28938"/>
        <dbReference type="ChEBI" id="CHEBI:29985"/>
        <dbReference type="ChEBI" id="CHEBI:58359"/>
        <dbReference type="EC" id="3.5.1.2"/>
    </reaction>
</comment>
<dbReference type="PROSITE" id="PS50297">
    <property type="entry name" value="ANK_REP_REGION"/>
    <property type="match status" value="1"/>
</dbReference>
<dbReference type="EMBL" id="JAIWYP010000010">
    <property type="protein sequence ID" value="KAH3748971.1"/>
    <property type="molecule type" value="Genomic_DNA"/>
</dbReference>
<keyword evidence="6 9" id="KW-0040">ANK repeat</keyword>
<dbReference type="InterPro" id="IPR002110">
    <property type="entry name" value="Ankyrin_rpt"/>
</dbReference>
<dbReference type="NCBIfam" id="TIGR03814">
    <property type="entry name" value="Gln_ase"/>
    <property type="match status" value="1"/>
</dbReference>
<evidence type="ECO:0000256" key="2">
    <source>
        <dbReference type="ARBA" id="ARBA00011881"/>
    </source>
</evidence>
<dbReference type="InterPro" id="IPR041541">
    <property type="entry name" value="Glutaminase_EF-hand"/>
</dbReference>
<keyword evidence="12" id="KW-1185">Reference proteome</keyword>
<dbReference type="PANTHER" id="PTHR12544:SF29">
    <property type="entry name" value="GLUTAMINASE"/>
    <property type="match status" value="1"/>
</dbReference>
<accession>A0A9D4DH46</accession>
<comment type="caution">
    <text evidence="11">The sequence shown here is derived from an EMBL/GenBank/DDBJ whole genome shotgun (WGS) entry which is preliminary data.</text>
</comment>
<evidence type="ECO:0000256" key="4">
    <source>
        <dbReference type="ARBA" id="ARBA00022737"/>
    </source>
</evidence>
<dbReference type="Gene3D" id="3.40.710.10">
    <property type="entry name" value="DD-peptidase/beta-lactamase superfamily"/>
    <property type="match status" value="1"/>
</dbReference>
<dbReference type="SUPFAM" id="SSF48403">
    <property type="entry name" value="Ankyrin repeat"/>
    <property type="match status" value="1"/>
</dbReference>
<dbReference type="EC" id="3.5.1.2" evidence="3"/>
<evidence type="ECO:0000256" key="1">
    <source>
        <dbReference type="ARBA" id="ARBA00011076"/>
    </source>
</evidence>
<evidence type="ECO:0000256" key="7">
    <source>
        <dbReference type="ARBA" id="ARBA00049534"/>
    </source>
</evidence>
<comment type="subunit">
    <text evidence="2">Homotetramer.</text>
</comment>
<evidence type="ECO:0000256" key="9">
    <source>
        <dbReference type="PROSITE-ProRule" id="PRU00023"/>
    </source>
</evidence>
<evidence type="ECO:0000256" key="6">
    <source>
        <dbReference type="ARBA" id="ARBA00023043"/>
    </source>
</evidence>
<proteinExistence type="inferred from homology"/>
<evidence type="ECO:0000256" key="3">
    <source>
        <dbReference type="ARBA" id="ARBA00012918"/>
    </source>
</evidence>
<dbReference type="GO" id="GO:0006543">
    <property type="term" value="P:L-glutamine catabolic process"/>
    <property type="evidence" value="ECO:0007669"/>
    <property type="project" value="TreeGrafter"/>
</dbReference>
<dbReference type="Pfam" id="PF12796">
    <property type="entry name" value="Ank_2"/>
    <property type="match status" value="1"/>
</dbReference>